<dbReference type="EMBL" id="GBBK01005636">
    <property type="protein sequence ID" value="JAC18846.1"/>
    <property type="molecule type" value="mRNA"/>
</dbReference>
<sequence>MAIAFDLLPFFIVCLLMAQFSPPASCVMMHLKVVCHIFCPSVVKILHIIDGYVDVVHVLIFFKCKLARNCYSWCCLSYTTLYSGVLVLFS</sequence>
<feature type="signal peptide" evidence="1">
    <location>
        <begin position="1"/>
        <end position="26"/>
    </location>
</feature>
<protein>
    <submittedName>
        <fullName evidence="2">Putative secreted protein</fullName>
    </submittedName>
</protein>
<keyword evidence="1" id="KW-0732">Signal</keyword>
<evidence type="ECO:0000256" key="1">
    <source>
        <dbReference type="SAM" id="SignalP"/>
    </source>
</evidence>
<name>A0A023FBF8_AMBCJ</name>
<proteinExistence type="evidence at transcript level"/>
<reference evidence="2" key="1">
    <citation type="submission" date="2014-03" db="EMBL/GenBank/DDBJ databases">
        <title>The sialotranscriptome of Amblyomma triste, Amblyomma parvum and Amblyomma cajennense ticks, uncovered by 454-based RNA-seq.</title>
        <authorList>
            <person name="Garcia G.R."/>
            <person name="Gardinassi L.G."/>
            <person name="Ribeiro J.M."/>
            <person name="Anatriello E."/>
            <person name="Ferreira B.R."/>
            <person name="Moreira H.N."/>
            <person name="Mafra C."/>
            <person name="Olegario M.M."/>
            <person name="Szabo P.J."/>
            <person name="Miranda-Santos I.K."/>
            <person name="Maruyama S.R."/>
        </authorList>
    </citation>
    <scope>NUCLEOTIDE SEQUENCE</scope>
    <source>
        <strain evidence="2">Uberlandia</strain>
        <tissue evidence="2">Salivary glands</tissue>
    </source>
</reference>
<organism evidence="2">
    <name type="scientific">Amblyomma cajennense</name>
    <name type="common">Cayenne tick</name>
    <name type="synonym">Acarus cajennensis</name>
    <dbReference type="NCBI Taxonomy" id="34607"/>
    <lineage>
        <taxon>Eukaryota</taxon>
        <taxon>Metazoa</taxon>
        <taxon>Ecdysozoa</taxon>
        <taxon>Arthropoda</taxon>
        <taxon>Chelicerata</taxon>
        <taxon>Arachnida</taxon>
        <taxon>Acari</taxon>
        <taxon>Parasitiformes</taxon>
        <taxon>Ixodida</taxon>
        <taxon>Ixodoidea</taxon>
        <taxon>Ixodidae</taxon>
        <taxon>Amblyomminae</taxon>
        <taxon>Amblyomma</taxon>
    </lineage>
</organism>
<feature type="chain" id="PRO_5001520629" evidence="1">
    <location>
        <begin position="27"/>
        <end position="90"/>
    </location>
</feature>
<evidence type="ECO:0000313" key="2">
    <source>
        <dbReference type="EMBL" id="JAC18846.1"/>
    </source>
</evidence>
<accession>A0A023FBF8</accession>
<dbReference type="AlphaFoldDB" id="A0A023FBF8"/>